<keyword evidence="3 7" id="KW-0547">Nucleotide-binding</keyword>
<keyword evidence="5" id="KW-0346">Stress response</keyword>
<evidence type="ECO:0000256" key="5">
    <source>
        <dbReference type="ARBA" id="ARBA00023016"/>
    </source>
</evidence>
<dbReference type="Proteomes" id="UP000192674">
    <property type="component" value="Unassembled WGS sequence"/>
</dbReference>
<dbReference type="FunFam" id="3.30.420.40:FF:000028">
    <property type="entry name" value="heat shock 70 kDa protein-like"/>
    <property type="match status" value="1"/>
</dbReference>
<dbReference type="PROSITE" id="PS00297">
    <property type="entry name" value="HSP70_1"/>
    <property type="match status" value="1"/>
</dbReference>
<sequence length="519" mass="54853">MARPGLGTVLILGIDLGTTYSAVATIGPDGRPFVLRNQVGEPTTPSVVHFESSSAVLVGSSAVHAGTVDPDNTVSLIKRQMGNDFDLEFHGVRHTPESISALILRALVDTDEPVRAVITVPAYFGIREREATAQAARLAGIEVLELLSEPVAAALHYGTSELTGSGGTVLVYDLGGGTFDTTVLKVQPMGVSVIATDGDSKLGGADWDSRIAEYLTECFVEAVPDVDPFDDEMFPHVVQTAAESTKRALSTTESRPVVLRACGARVTVTFNRQILEELGADLVDRTMSIVRRVTHNAAKYGAIDIRHAILVGGSSKMPAIAKAVAETLDVTPRVVEPDLAVVLGAAIRANQLTNAQSLRQAGGMLAAIADKPTTSVVPRSFGILIHDSYDPVATRQIVVHAVHQNQPLPASASVSFCTIAEGRDRVRIQVYEQAGDLPSEEVEHNRRVLDGELTDLPALRAGSRIEIALRVSADGLLSVTAREPSSGARLDLQAYVDGVVDSAAADDLSSTLAGIAVRQ</sequence>
<dbReference type="PANTHER" id="PTHR19375">
    <property type="entry name" value="HEAT SHOCK PROTEIN 70KDA"/>
    <property type="match status" value="1"/>
</dbReference>
<dbReference type="InterPro" id="IPR043129">
    <property type="entry name" value="ATPase_NBD"/>
</dbReference>
<evidence type="ECO:0000313" key="9">
    <source>
        <dbReference type="Proteomes" id="UP000192674"/>
    </source>
</evidence>
<keyword evidence="9" id="KW-1185">Reference proteome</keyword>
<accession>A0A1W1ZQQ2</accession>
<dbReference type="Pfam" id="PF00012">
    <property type="entry name" value="HSP70"/>
    <property type="match status" value="1"/>
</dbReference>
<dbReference type="AlphaFoldDB" id="A0A1W1ZQQ2"/>
<dbReference type="SUPFAM" id="SSF53067">
    <property type="entry name" value="Actin-like ATPase domain"/>
    <property type="match status" value="2"/>
</dbReference>
<dbReference type="Gene3D" id="3.30.420.40">
    <property type="match status" value="2"/>
</dbReference>
<dbReference type="PROSITE" id="PS00329">
    <property type="entry name" value="HSP70_2"/>
    <property type="match status" value="1"/>
</dbReference>
<keyword evidence="2" id="KW-0597">Phosphoprotein</keyword>
<dbReference type="Gene3D" id="2.60.34.10">
    <property type="entry name" value="Substrate Binding Domain Of DNAk, Chain A, domain 1"/>
    <property type="match status" value="1"/>
</dbReference>
<dbReference type="InterPro" id="IPR029047">
    <property type="entry name" value="HSP70_peptide-bd_sf"/>
</dbReference>
<evidence type="ECO:0000256" key="6">
    <source>
        <dbReference type="ARBA" id="ARBA00023186"/>
    </source>
</evidence>
<proteinExistence type="inferred from homology"/>
<comment type="similarity">
    <text evidence="1 7">Belongs to the heat shock protein 70 family.</text>
</comment>
<gene>
    <name evidence="8" type="ORF">SAMN05661093_00265</name>
</gene>
<dbReference type="CDD" id="cd24029">
    <property type="entry name" value="ASKHA_NBD_HSP70_DnaK_HscA_HscC"/>
    <property type="match status" value="1"/>
</dbReference>
<dbReference type="SUPFAM" id="SSF100920">
    <property type="entry name" value="Heat shock protein 70kD (HSP70), peptide-binding domain"/>
    <property type="match status" value="1"/>
</dbReference>
<reference evidence="8 9" key="1">
    <citation type="submission" date="2017-04" db="EMBL/GenBank/DDBJ databases">
        <authorList>
            <person name="Afonso C.L."/>
            <person name="Miller P.J."/>
            <person name="Scott M.A."/>
            <person name="Spackman E."/>
            <person name="Goraichik I."/>
            <person name="Dimitrov K.M."/>
            <person name="Suarez D.L."/>
            <person name="Swayne D.E."/>
        </authorList>
    </citation>
    <scope>NUCLEOTIDE SEQUENCE [LARGE SCALE GENOMIC DNA]</scope>
    <source>
        <strain evidence="8 9">DSM 43828</strain>
    </source>
</reference>
<evidence type="ECO:0000256" key="4">
    <source>
        <dbReference type="ARBA" id="ARBA00022840"/>
    </source>
</evidence>
<keyword evidence="4 7" id="KW-0067">ATP-binding</keyword>
<dbReference type="EMBL" id="FWXV01000001">
    <property type="protein sequence ID" value="SMC50593.1"/>
    <property type="molecule type" value="Genomic_DNA"/>
</dbReference>
<dbReference type="InterPro" id="IPR013126">
    <property type="entry name" value="Hsp_70_fam"/>
</dbReference>
<evidence type="ECO:0000256" key="3">
    <source>
        <dbReference type="ARBA" id="ARBA00022741"/>
    </source>
</evidence>
<dbReference type="GO" id="GO:0005524">
    <property type="term" value="F:ATP binding"/>
    <property type="evidence" value="ECO:0007669"/>
    <property type="project" value="UniProtKB-KW"/>
</dbReference>
<dbReference type="InterPro" id="IPR018181">
    <property type="entry name" value="Heat_shock_70_CS"/>
</dbReference>
<evidence type="ECO:0000256" key="1">
    <source>
        <dbReference type="ARBA" id="ARBA00007381"/>
    </source>
</evidence>
<evidence type="ECO:0000313" key="8">
    <source>
        <dbReference type="EMBL" id="SMC50593.1"/>
    </source>
</evidence>
<dbReference type="OrthoDB" id="9766019at2"/>
<keyword evidence="6" id="KW-0143">Chaperone</keyword>
<dbReference type="Gene3D" id="3.90.640.10">
    <property type="entry name" value="Actin, Chain A, domain 4"/>
    <property type="match status" value="1"/>
</dbReference>
<name>A0A1W1ZQQ2_KIBAR</name>
<evidence type="ECO:0000256" key="7">
    <source>
        <dbReference type="RuleBase" id="RU003322"/>
    </source>
</evidence>
<protein>
    <submittedName>
        <fullName evidence="8">Molecular chaperone DnaK (HSP70)</fullName>
    </submittedName>
</protein>
<evidence type="ECO:0000256" key="2">
    <source>
        <dbReference type="ARBA" id="ARBA00022553"/>
    </source>
</evidence>
<dbReference type="GO" id="GO:0140662">
    <property type="term" value="F:ATP-dependent protein folding chaperone"/>
    <property type="evidence" value="ECO:0007669"/>
    <property type="project" value="InterPro"/>
</dbReference>
<organism evidence="8 9">
    <name type="scientific">Kibdelosporangium aridum</name>
    <dbReference type="NCBI Taxonomy" id="2030"/>
    <lineage>
        <taxon>Bacteria</taxon>
        <taxon>Bacillati</taxon>
        <taxon>Actinomycetota</taxon>
        <taxon>Actinomycetes</taxon>
        <taxon>Pseudonocardiales</taxon>
        <taxon>Pseudonocardiaceae</taxon>
        <taxon>Kibdelosporangium</taxon>
    </lineage>
</organism>
<dbReference type="PRINTS" id="PR00301">
    <property type="entry name" value="HEATSHOCK70"/>
</dbReference>